<evidence type="ECO:0000313" key="2">
    <source>
        <dbReference type="Proteomes" id="UP000199643"/>
    </source>
</evidence>
<accession>A0A1G7W453</accession>
<reference evidence="2" key="1">
    <citation type="submission" date="2016-10" db="EMBL/GenBank/DDBJ databases">
        <authorList>
            <person name="Varghese N."/>
            <person name="Submissions S."/>
        </authorList>
    </citation>
    <scope>NUCLEOTIDE SEQUENCE [LARGE SCALE GENOMIC DNA]</scope>
    <source>
        <strain evidence="2">DSM 17933</strain>
    </source>
</reference>
<proteinExistence type="predicted"/>
<sequence>MKKPAYNTGFASGGLTYKLGASNKLSNKLKILRSKTRQNQSFRML</sequence>
<keyword evidence="2" id="KW-1185">Reference proteome</keyword>
<gene>
    <name evidence="1" type="ORF">SAMN05421827_10993</name>
</gene>
<dbReference type="EMBL" id="FNCH01000009">
    <property type="protein sequence ID" value="SDG66774.1"/>
    <property type="molecule type" value="Genomic_DNA"/>
</dbReference>
<dbReference type="Proteomes" id="UP000199643">
    <property type="component" value="Unassembled WGS sequence"/>
</dbReference>
<dbReference type="STRING" id="405671.SAMN05421827_10993"/>
<protein>
    <submittedName>
        <fullName evidence="1">Uncharacterized protein</fullName>
    </submittedName>
</protein>
<dbReference type="AlphaFoldDB" id="A0A1G7W453"/>
<organism evidence="1 2">
    <name type="scientific">Pedobacter terrae</name>
    <dbReference type="NCBI Taxonomy" id="405671"/>
    <lineage>
        <taxon>Bacteria</taxon>
        <taxon>Pseudomonadati</taxon>
        <taxon>Bacteroidota</taxon>
        <taxon>Sphingobacteriia</taxon>
        <taxon>Sphingobacteriales</taxon>
        <taxon>Sphingobacteriaceae</taxon>
        <taxon>Pedobacter</taxon>
    </lineage>
</organism>
<evidence type="ECO:0000313" key="1">
    <source>
        <dbReference type="EMBL" id="SDG66774.1"/>
    </source>
</evidence>
<name>A0A1G7W453_9SPHI</name>